<keyword evidence="2" id="KW-0788">Thiol protease</keyword>
<feature type="coiled-coil region" evidence="3">
    <location>
        <begin position="59"/>
        <end position="97"/>
    </location>
</feature>
<dbReference type="PANTHER" id="PTHR24006:SF747">
    <property type="entry name" value="UBIQUITIN CARBOXYL-TERMINAL HYDROLASE 20"/>
    <property type="match status" value="1"/>
</dbReference>
<evidence type="ECO:0000256" key="3">
    <source>
        <dbReference type="SAM" id="Coils"/>
    </source>
</evidence>
<evidence type="ECO:0000256" key="4">
    <source>
        <dbReference type="SAM" id="MobiDB-lite"/>
    </source>
</evidence>
<dbReference type="Pfam" id="PF00443">
    <property type="entry name" value="UCH"/>
    <property type="match status" value="1"/>
</dbReference>
<dbReference type="AlphaFoldDB" id="A0A4Y7KBL9"/>
<comment type="similarity">
    <text evidence="1 2">Belongs to the peptidase C19 family.</text>
</comment>
<keyword evidence="2" id="KW-0833">Ubl conjugation pathway</keyword>
<dbReference type="GO" id="GO:0006508">
    <property type="term" value="P:proteolysis"/>
    <property type="evidence" value="ECO:0007669"/>
    <property type="project" value="UniProtKB-KW"/>
</dbReference>
<proteinExistence type="inferred from homology"/>
<evidence type="ECO:0000259" key="5">
    <source>
        <dbReference type="PROSITE" id="PS50235"/>
    </source>
</evidence>
<dbReference type="PROSITE" id="PS50235">
    <property type="entry name" value="USP_3"/>
    <property type="match status" value="1"/>
</dbReference>
<evidence type="ECO:0000256" key="1">
    <source>
        <dbReference type="ARBA" id="ARBA00009085"/>
    </source>
</evidence>
<dbReference type="InterPro" id="IPR018200">
    <property type="entry name" value="USP_CS"/>
</dbReference>
<dbReference type="SUPFAM" id="SSF54001">
    <property type="entry name" value="Cysteine proteinases"/>
    <property type="match status" value="1"/>
</dbReference>
<evidence type="ECO:0000313" key="7">
    <source>
        <dbReference type="Proteomes" id="UP000316621"/>
    </source>
</evidence>
<dbReference type="Gene3D" id="3.90.70.10">
    <property type="entry name" value="Cysteine proteinases"/>
    <property type="match status" value="1"/>
</dbReference>
<dbReference type="Gramene" id="RZC69349">
    <property type="protein sequence ID" value="RZC69349"/>
    <property type="gene ID" value="C5167_032474"/>
</dbReference>
<feature type="domain" description="USP" evidence="5">
    <location>
        <begin position="170"/>
        <end position="502"/>
    </location>
</feature>
<keyword evidence="7" id="KW-1185">Reference proteome</keyword>
<sequence>MESDQVLPDQVLLDLVSSPPEEKPLDIFEDLPVPEQKSTSPLSSSPPLYGVSFCDMALEENKQREVQLVEAEVQEEMEEEENENEELAGEEEILRGSASSDDEPIPLDCDTSCYSTQPITSFYKRKHSNTYQRDSNYEEPLTSSSKVSKYDPFQFYYSRVSNEVFSPIGAGLWNLGNTCFLNSVLQCFTHTVPLLQNLVTLDHPSKCRRNPEDFCVICALHVQICNSLQSGGRAISPNNFVNNLGTNDSVLSPPWINPNIRKNFFKPDISSLFHRYQQEDAHEFLQCLLDKIDTSCCEMDMQVSSALPQKSSFVKSIFGGRLKSQLKCCNCDHCSITLEPIIDLSLEIKDVDTLVDALKSFTQIEKMEDSDSKFICDNCKKEVVLEKQFTLDQAPSVATFHLKRFKNDGHHVEKIDKDIKYPLELDLQPFTGRSENLDQGKLNYELYAVIVHSGVSYSSGHYFCYIRSSPGTWFLMDDSRVVIVREQDVLSQEAYILFYAKQSTPCFSSFYSEMCNKNSISTSPNSVLDDLEAIQNPSPGESSFSVDIGGREYKEIAVPTCVDTDINVTRANTKGISIPSSGASNTSGDDSELITAPASGKINVILGDAETGASPARISVPSSGASDLIGDVARKGDEGTISARISLGNGSFEPDNVPLKTPPPRSLDLLDVFSDEPLSDADISYSISRDHQKVSKVQAPCRKSISKKDAEETKKRSEAMRLTKGMPGSRGARFRQLLSANSDIADRSCSKRKKNRLGLPCEVGSTEIATRRRLIH</sequence>
<evidence type="ECO:0000313" key="6">
    <source>
        <dbReference type="EMBL" id="RZC69349.1"/>
    </source>
</evidence>
<gene>
    <name evidence="6" type="ORF">C5167_032474</name>
</gene>
<dbReference type="STRING" id="3469.A0A4Y7KBL9"/>
<comment type="function">
    <text evidence="2">Recognizes and hydrolyzes the peptide bond at the C-terminal Gly of ubiquitin. Involved in the processing of poly-ubiquitin precursors as well as that of ubiquitinated proteins.</text>
</comment>
<dbReference type="GO" id="GO:0004843">
    <property type="term" value="F:cysteine-type deubiquitinase activity"/>
    <property type="evidence" value="ECO:0007669"/>
    <property type="project" value="UniProtKB-UniRule"/>
</dbReference>
<evidence type="ECO:0000256" key="2">
    <source>
        <dbReference type="RuleBase" id="RU366025"/>
    </source>
</evidence>
<dbReference type="Proteomes" id="UP000316621">
    <property type="component" value="Chromosome 7"/>
</dbReference>
<dbReference type="PROSITE" id="PS00973">
    <property type="entry name" value="USP_2"/>
    <property type="match status" value="1"/>
</dbReference>
<keyword evidence="3" id="KW-0175">Coiled coil</keyword>
<feature type="region of interest" description="Disordered" evidence="4">
    <location>
        <begin position="17"/>
        <end position="48"/>
    </location>
</feature>
<dbReference type="InterPro" id="IPR001394">
    <property type="entry name" value="Peptidase_C19_UCH"/>
</dbReference>
<name>A0A4Y7KBL9_PAPSO</name>
<dbReference type="InterPro" id="IPR038765">
    <property type="entry name" value="Papain-like_cys_pep_sf"/>
</dbReference>
<reference evidence="6 7" key="1">
    <citation type="journal article" date="2018" name="Science">
        <title>The opium poppy genome and morphinan production.</title>
        <authorList>
            <person name="Guo L."/>
            <person name="Winzer T."/>
            <person name="Yang X."/>
            <person name="Li Y."/>
            <person name="Ning Z."/>
            <person name="He Z."/>
            <person name="Teodor R."/>
            <person name="Lu Y."/>
            <person name="Bowser T.A."/>
            <person name="Graham I.A."/>
            <person name="Ye K."/>
        </authorList>
    </citation>
    <scope>NUCLEOTIDE SEQUENCE [LARGE SCALE GENOMIC DNA]</scope>
    <source>
        <strain evidence="7">cv. HN1</strain>
        <tissue evidence="6">Leaves</tissue>
    </source>
</reference>
<protein>
    <recommendedName>
        <fullName evidence="2">Ubiquitin carboxyl-terminal hydrolase</fullName>
        <ecNumber evidence="2">3.4.19.12</ecNumber>
    </recommendedName>
</protein>
<keyword evidence="2" id="KW-0378">Hydrolase</keyword>
<comment type="catalytic activity">
    <reaction evidence="2">
        <text>Thiol-dependent hydrolysis of ester, thioester, amide, peptide and isopeptide bonds formed by the C-terminal Gly of ubiquitin (a 76-residue protein attached to proteins as an intracellular targeting signal).</text>
        <dbReference type="EC" id="3.4.19.12"/>
    </reaction>
</comment>
<accession>A0A4Y7KBL9</accession>
<dbReference type="PANTHER" id="PTHR24006">
    <property type="entry name" value="UBIQUITIN CARBOXYL-TERMINAL HYDROLASE"/>
    <property type="match status" value="1"/>
</dbReference>
<keyword evidence="2" id="KW-0645">Protease</keyword>
<feature type="compositionally biased region" description="Low complexity" evidence="4">
    <location>
        <begin position="38"/>
        <end position="48"/>
    </location>
</feature>
<dbReference type="PROSITE" id="PS00972">
    <property type="entry name" value="USP_1"/>
    <property type="match status" value="1"/>
</dbReference>
<dbReference type="GO" id="GO:0005829">
    <property type="term" value="C:cytosol"/>
    <property type="evidence" value="ECO:0007669"/>
    <property type="project" value="TreeGrafter"/>
</dbReference>
<dbReference type="InterPro" id="IPR028889">
    <property type="entry name" value="USP"/>
</dbReference>
<dbReference type="GO" id="GO:0005634">
    <property type="term" value="C:nucleus"/>
    <property type="evidence" value="ECO:0007669"/>
    <property type="project" value="TreeGrafter"/>
</dbReference>
<dbReference type="GO" id="GO:0016579">
    <property type="term" value="P:protein deubiquitination"/>
    <property type="evidence" value="ECO:0007669"/>
    <property type="project" value="InterPro"/>
</dbReference>
<dbReference type="EMBL" id="CM010721">
    <property type="protein sequence ID" value="RZC69349.1"/>
    <property type="molecule type" value="Genomic_DNA"/>
</dbReference>
<dbReference type="EC" id="3.4.19.12" evidence="2"/>
<organism evidence="6 7">
    <name type="scientific">Papaver somniferum</name>
    <name type="common">Opium poppy</name>
    <dbReference type="NCBI Taxonomy" id="3469"/>
    <lineage>
        <taxon>Eukaryota</taxon>
        <taxon>Viridiplantae</taxon>
        <taxon>Streptophyta</taxon>
        <taxon>Embryophyta</taxon>
        <taxon>Tracheophyta</taxon>
        <taxon>Spermatophyta</taxon>
        <taxon>Magnoliopsida</taxon>
        <taxon>Ranunculales</taxon>
        <taxon>Papaveraceae</taxon>
        <taxon>Papaveroideae</taxon>
        <taxon>Papaver</taxon>
    </lineage>
</organism>
<dbReference type="InterPro" id="IPR050164">
    <property type="entry name" value="Peptidase_C19"/>
</dbReference>